<organism evidence="2 3">
    <name type="scientific">Actinoplanes lutulentus</name>
    <dbReference type="NCBI Taxonomy" id="1287878"/>
    <lineage>
        <taxon>Bacteria</taxon>
        <taxon>Bacillati</taxon>
        <taxon>Actinomycetota</taxon>
        <taxon>Actinomycetes</taxon>
        <taxon>Micromonosporales</taxon>
        <taxon>Micromonosporaceae</taxon>
        <taxon>Actinoplanes</taxon>
    </lineage>
</organism>
<comment type="caution">
    <text evidence="2">The sequence shown here is derived from an EMBL/GenBank/DDBJ whole genome shotgun (WGS) entry which is preliminary data.</text>
</comment>
<gene>
    <name evidence="2" type="ORF">B0I29_101129</name>
</gene>
<accession>A0A327ZK00</accession>
<keyword evidence="3" id="KW-1185">Reference proteome</keyword>
<dbReference type="AlphaFoldDB" id="A0A327ZK00"/>
<protein>
    <submittedName>
        <fullName evidence="2">Uncharacterized protein</fullName>
    </submittedName>
</protein>
<dbReference type="OrthoDB" id="5117676at2"/>
<keyword evidence="1" id="KW-0812">Transmembrane</keyword>
<keyword evidence="1" id="KW-1133">Transmembrane helix</keyword>
<evidence type="ECO:0000313" key="2">
    <source>
        <dbReference type="EMBL" id="RAK42999.1"/>
    </source>
</evidence>
<reference evidence="2 3" key="1">
    <citation type="submission" date="2018-06" db="EMBL/GenBank/DDBJ databases">
        <title>Genomic Encyclopedia of Type Strains, Phase III (KMG-III): the genomes of soil and plant-associated and newly described type strains.</title>
        <authorList>
            <person name="Whitman W."/>
        </authorList>
    </citation>
    <scope>NUCLEOTIDE SEQUENCE [LARGE SCALE GENOMIC DNA]</scope>
    <source>
        <strain evidence="2 3">CGMCC 4.7090</strain>
    </source>
</reference>
<evidence type="ECO:0000256" key="1">
    <source>
        <dbReference type="SAM" id="Phobius"/>
    </source>
</evidence>
<feature type="transmembrane region" description="Helical" evidence="1">
    <location>
        <begin position="28"/>
        <end position="48"/>
    </location>
</feature>
<dbReference type="Proteomes" id="UP000249341">
    <property type="component" value="Unassembled WGS sequence"/>
</dbReference>
<sequence length="207" mass="21320">MVHTYGGRHAEGWVPVEQRWLGLDKRTLTPAIVVAVIAILLTFVVPLIDDALPQDDAIQAGQRLDLGGGIAVTPPTGWELESGIRVGETTTVPVTPGTADASFSGDGVSISIHVASFTGDTTALLDQVETVDNTVSGRRATVAAQGGIAGLAENYTGVGTAGLVAAYTFPQTGTGMTITVTAPAGQLAAHQKQIDAVLHSVSRQEQP</sequence>
<proteinExistence type="predicted"/>
<dbReference type="EMBL" id="QLMJ01000001">
    <property type="protein sequence ID" value="RAK42999.1"/>
    <property type="molecule type" value="Genomic_DNA"/>
</dbReference>
<keyword evidence="1" id="KW-0472">Membrane</keyword>
<dbReference type="RefSeq" id="WP_146616678.1">
    <property type="nucleotide sequence ID" value="NZ_JACHWI010000001.1"/>
</dbReference>
<name>A0A327ZK00_9ACTN</name>
<evidence type="ECO:0000313" key="3">
    <source>
        <dbReference type="Proteomes" id="UP000249341"/>
    </source>
</evidence>